<name>A0A8J2ZFZ8_9PROT</name>
<evidence type="ECO:0008006" key="4">
    <source>
        <dbReference type="Google" id="ProtNLM"/>
    </source>
</evidence>
<accession>A0A8J2ZFZ8</accession>
<gene>
    <name evidence="2" type="ORF">GCM10010964_44670</name>
</gene>
<organism evidence="2 3">
    <name type="scientific">Caldovatus sediminis</name>
    <dbReference type="NCBI Taxonomy" id="2041189"/>
    <lineage>
        <taxon>Bacteria</taxon>
        <taxon>Pseudomonadati</taxon>
        <taxon>Pseudomonadota</taxon>
        <taxon>Alphaproteobacteria</taxon>
        <taxon>Acetobacterales</taxon>
        <taxon>Roseomonadaceae</taxon>
        <taxon>Caldovatus</taxon>
    </lineage>
</organism>
<comment type="caution">
    <text evidence="2">The sequence shown here is derived from an EMBL/GenBank/DDBJ whole genome shotgun (WGS) entry which is preliminary data.</text>
</comment>
<evidence type="ECO:0000313" key="2">
    <source>
        <dbReference type="EMBL" id="GGG52598.1"/>
    </source>
</evidence>
<dbReference type="Pfam" id="PF05930">
    <property type="entry name" value="Phage_AlpA"/>
    <property type="match status" value="1"/>
</dbReference>
<sequence length="71" mass="7904">MEAAGEFPRRVTLGPRAVGWLESEINQWIAKRAAERDDVEAVAATKLKRTPRKAPTEGVLLPEFRGEHPVP</sequence>
<keyword evidence="3" id="KW-1185">Reference proteome</keyword>
<evidence type="ECO:0000313" key="3">
    <source>
        <dbReference type="Proteomes" id="UP000597507"/>
    </source>
</evidence>
<dbReference type="Proteomes" id="UP000597507">
    <property type="component" value="Unassembled WGS sequence"/>
</dbReference>
<proteinExistence type="predicted"/>
<reference evidence="2 3" key="1">
    <citation type="journal article" date="2014" name="Int. J. Syst. Evol. Microbiol.">
        <title>Complete genome sequence of Corynebacterium casei LMG S-19264T (=DSM 44701T), isolated from a smear-ripened cheese.</title>
        <authorList>
            <consortium name="US DOE Joint Genome Institute (JGI-PGF)"/>
            <person name="Walter F."/>
            <person name="Albersmeier A."/>
            <person name="Kalinowski J."/>
            <person name="Ruckert C."/>
        </authorList>
    </citation>
    <scope>NUCLEOTIDE SEQUENCE [LARGE SCALE GENOMIC DNA]</scope>
    <source>
        <strain evidence="2 3">CGMCC 1.16330</strain>
    </source>
</reference>
<feature type="region of interest" description="Disordered" evidence="1">
    <location>
        <begin position="47"/>
        <end position="71"/>
    </location>
</feature>
<dbReference type="EMBL" id="BMKS01000031">
    <property type="protein sequence ID" value="GGG52598.1"/>
    <property type="molecule type" value="Genomic_DNA"/>
</dbReference>
<evidence type="ECO:0000256" key="1">
    <source>
        <dbReference type="SAM" id="MobiDB-lite"/>
    </source>
</evidence>
<dbReference type="Gene3D" id="1.10.238.160">
    <property type="match status" value="1"/>
</dbReference>
<dbReference type="AlphaFoldDB" id="A0A8J2ZFZ8"/>
<dbReference type="InterPro" id="IPR010260">
    <property type="entry name" value="AlpA"/>
</dbReference>
<protein>
    <recommendedName>
        <fullName evidence="4">AlpA family phage regulatory protein</fullName>
    </recommendedName>
</protein>